<name>A0A1H2KH95_9ACTN</name>
<dbReference type="Pfam" id="PF05016">
    <property type="entry name" value="ParE_toxin"/>
    <property type="match status" value="1"/>
</dbReference>
<dbReference type="Gene3D" id="3.30.2310.20">
    <property type="entry name" value="RelE-like"/>
    <property type="match status" value="1"/>
</dbReference>
<evidence type="ECO:0000313" key="3">
    <source>
        <dbReference type="Proteomes" id="UP000182977"/>
    </source>
</evidence>
<dbReference type="STRING" id="419479.SAMN04488563_3836"/>
<evidence type="ECO:0000313" key="2">
    <source>
        <dbReference type="EMBL" id="SDU68077.1"/>
    </source>
</evidence>
<keyword evidence="1" id="KW-1277">Toxin-antitoxin system</keyword>
<dbReference type="Proteomes" id="UP000182977">
    <property type="component" value="Chromosome I"/>
</dbReference>
<gene>
    <name evidence="2" type="ORF">SAMN04488563_3836</name>
</gene>
<organism evidence="2 3">
    <name type="scientific">Jiangella alkaliphila</name>
    <dbReference type="NCBI Taxonomy" id="419479"/>
    <lineage>
        <taxon>Bacteria</taxon>
        <taxon>Bacillati</taxon>
        <taxon>Actinomycetota</taxon>
        <taxon>Actinomycetes</taxon>
        <taxon>Jiangellales</taxon>
        <taxon>Jiangellaceae</taxon>
        <taxon>Jiangella</taxon>
    </lineage>
</organism>
<dbReference type="InterPro" id="IPR007712">
    <property type="entry name" value="RelE/ParE_toxin"/>
</dbReference>
<dbReference type="InterPro" id="IPR035093">
    <property type="entry name" value="RelE/ParE_toxin_dom_sf"/>
</dbReference>
<reference evidence="3" key="1">
    <citation type="submission" date="2016-10" db="EMBL/GenBank/DDBJ databases">
        <authorList>
            <person name="Varghese N."/>
            <person name="Submissions S."/>
        </authorList>
    </citation>
    <scope>NUCLEOTIDE SEQUENCE [LARGE SCALE GENOMIC DNA]</scope>
    <source>
        <strain evidence="3">DSM 45079</strain>
    </source>
</reference>
<keyword evidence="3" id="KW-1185">Reference proteome</keyword>
<protein>
    <submittedName>
        <fullName evidence="2">ParE toxin of type II toxin-antitoxin system, parDE</fullName>
    </submittedName>
</protein>
<dbReference type="AlphaFoldDB" id="A0A1H2KH95"/>
<proteinExistence type="predicted"/>
<evidence type="ECO:0000256" key="1">
    <source>
        <dbReference type="ARBA" id="ARBA00022649"/>
    </source>
</evidence>
<dbReference type="RefSeq" id="WP_046770959.1">
    <property type="nucleotide sequence ID" value="NZ_LBMC01000038.1"/>
</dbReference>
<accession>A0A1H2KH95</accession>
<dbReference type="OrthoDB" id="278204at2"/>
<dbReference type="EMBL" id="LT629791">
    <property type="protein sequence ID" value="SDU68077.1"/>
    <property type="molecule type" value="Genomic_DNA"/>
</dbReference>
<sequence>MTRKVRIEPEVAAELEGAIRWYDRQSHGLGADFLAAVDDTIAHVSHWPEAAATVPGIAADIPARKAPVPRFPYAIVYLLVDDTICVLAVAHEKRRPGY</sequence>